<proteinExistence type="predicted"/>
<dbReference type="KEGG" id="tva:4758731"/>
<dbReference type="RefSeq" id="XP_001313837.1">
    <property type="nucleotide sequence ID" value="XM_001313836.1"/>
</dbReference>
<dbReference type="VEuPathDB" id="TrichDB:TVAGG3_0252850"/>
<dbReference type="Proteomes" id="UP000001542">
    <property type="component" value="Unassembled WGS sequence"/>
</dbReference>
<feature type="compositionally biased region" description="Basic and acidic residues" evidence="1">
    <location>
        <begin position="24"/>
        <end position="36"/>
    </location>
</feature>
<sequence>MSSKSPYGGKFHSKAPYQYAPHTTESDSVKEEKNNDMPKTTSENFERALKFVEASNVFNESIKSDIDLCKAIAFGMASDIDFSERIAPIINNTLVNVLVSKSTKNTRKQIKKKE</sequence>
<feature type="region of interest" description="Disordered" evidence="1">
    <location>
        <begin position="1"/>
        <end position="42"/>
    </location>
</feature>
<dbReference type="AlphaFoldDB" id="A2F2E2"/>
<dbReference type="VEuPathDB" id="TrichDB:TVAGG3_0252910"/>
<name>A2F2E2_TRIV3</name>
<reference evidence="2" key="1">
    <citation type="submission" date="2006-10" db="EMBL/GenBank/DDBJ databases">
        <authorList>
            <person name="Amadeo P."/>
            <person name="Zhao Q."/>
            <person name="Wortman J."/>
            <person name="Fraser-Liggett C."/>
            <person name="Carlton J."/>
        </authorList>
    </citation>
    <scope>NUCLEOTIDE SEQUENCE</scope>
    <source>
        <strain evidence="2">G3</strain>
    </source>
</reference>
<reference evidence="2" key="2">
    <citation type="journal article" date="2007" name="Science">
        <title>Draft genome sequence of the sexually transmitted pathogen Trichomonas vaginalis.</title>
        <authorList>
            <person name="Carlton J.M."/>
            <person name="Hirt R.P."/>
            <person name="Silva J.C."/>
            <person name="Delcher A.L."/>
            <person name="Schatz M."/>
            <person name="Zhao Q."/>
            <person name="Wortman J.R."/>
            <person name="Bidwell S.L."/>
            <person name="Alsmark U.C.M."/>
            <person name="Besteiro S."/>
            <person name="Sicheritz-Ponten T."/>
            <person name="Noel C.J."/>
            <person name="Dacks J.B."/>
            <person name="Foster P.G."/>
            <person name="Simillion C."/>
            <person name="Van de Peer Y."/>
            <person name="Miranda-Saavedra D."/>
            <person name="Barton G.J."/>
            <person name="Westrop G.D."/>
            <person name="Mueller S."/>
            <person name="Dessi D."/>
            <person name="Fiori P.L."/>
            <person name="Ren Q."/>
            <person name="Paulsen I."/>
            <person name="Zhang H."/>
            <person name="Bastida-Corcuera F.D."/>
            <person name="Simoes-Barbosa A."/>
            <person name="Brown M.T."/>
            <person name="Hayes R.D."/>
            <person name="Mukherjee M."/>
            <person name="Okumura C.Y."/>
            <person name="Schneider R."/>
            <person name="Smith A.J."/>
            <person name="Vanacova S."/>
            <person name="Villalvazo M."/>
            <person name="Haas B.J."/>
            <person name="Pertea M."/>
            <person name="Feldblyum T.V."/>
            <person name="Utterback T.R."/>
            <person name="Shu C.L."/>
            <person name="Osoegawa K."/>
            <person name="de Jong P.J."/>
            <person name="Hrdy I."/>
            <person name="Horvathova L."/>
            <person name="Zubacova Z."/>
            <person name="Dolezal P."/>
            <person name="Malik S.B."/>
            <person name="Logsdon J.M. Jr."/>
            <person name="Henze K."/>
            <person name="Gupta A."/>
            <person name="Wang C.C."/>
            <person name="Dunne R.L."/>
            <person name="Upcroft J.A."/>
            <person name="Upcroft P."/>
            <person name="White O."/>
            <person name="Salzberg S.L."/>
            <person name="Tang P."/>
            <person name="Chiu C.-H."/>
            <person name="Lee Y.-S."/>
            <person name="Embley T.M."/>
            <person name="Coombs G.H."/>
            <person name="Mottram J.C."/>
            <person name="Tachezy J."/>
            <person name="Fraser-Liggett C.M."/>
            <person name="Johnson P.J."/>
        </authorList>
    </citation>
    <scope>NUCLEOTIDE SEQUENCE [LARGE SCALE GENOMIC DNA]</scope>
    <source>
        <strain evidence="2">G3</strain>
    </source>
</reference>
<dbReference type="VEuPathDB" id="TrichDB:TVAG_168390"/>
<gene>
    <name evidence="2" type="ORF">TVAG_168390</name>
</gene>
<organism evidence="2 3">
    <name type="scientific">Trichomonas vaginalis (strain ATCC PRA-98 / G3)</name>
    <dbReference type="NCBI Taxonomy" id="412133"/>
    <lineage>
        <taxon>Eukaryota</taxon>
        <taxon>Metamonada</taxon>
        <taxon>Parabasalia</taxon>
        <taxon>Trichomonadida</taxon>
        <taxon>Trichomonadidae</taxon>
        <taxon>Trichomonas</taxon>
    </lineage>
</organism>
<dbReference type="EMBL" id="DS113585">
    <property type="protein sequence ID" value="EAY00908.1"/>
    <property type="molecule type" value="Genomic_DNA"/>
</dbReference>
<keyword evidence="3" id="KW-1185">Reference proteome</keyword>
<evidence type="ECO:0000256" key="1">
    <source>
        <dbReference type="SAM" id="MobiDB-lite"/>
    </source>
</evidence>
<evidence type="ECO:0000313" key="3">
    <source>
        <dbReference type="Proteomes" id="UP000001542"/>
    </source>
</evidence>
<accession>A2F2E2</accession>
<protein>
    <submittedName>
        <fullName evidence="2">Uncharacterized protein</fullName>
    </submittedName>
</protein>
<dbReference type="InParanoid" id="A2F2E2"/>
<evidence type="ECO:0000313" key="2">
    <source>
        <dbReference type="EMBL" id="EAY00908.1"/>
    </source>
</evidence>